<organism evidence="1">
    <name type="scientific">freshwater metagenome</name>
    <dbReference type="NCBI Taxonomy" id="449393"/>
    <lineage>
        <taxon>unclassified sequences</taxon>
        <taxon>metagenomes</taxon>
        <taxon>ecological metagenomes</taxon>
    </lineage>
</organism>
<proteinExistence type="predicted"/>
<sequence>MRRDVRRHAHRDAHGTVDKQVREATRQNCRFLRAAVVVVLEVDRVFVDVPNHFEGKRRHLGLGVSGSGRTVVSRRAKVSLAKCERVAQAPWLHQANQGVINCAVTVWVELTHDIADDASALRKRLVGTIPTVVHCVDHSTVHWLEAVSNIRKSATDNDAHRIVEIGPLHFELQVYLLNPIGYRLSRCLT</sequence>
<evidence type="ECO:0000313" key="1">
    <source>
        <dbReference type="EMBL" id="CAB4563499.1"/>
    </source>
</evidence>
<dbReference type="EMBL" id="CAEZTD010000062">
    <property type="protein sequence ID" value="CAB4563499.1"/>
    <property type="molecule type" value="Genomic_DNA"/>
</dbReference>
<accession>A0A6J6DKX9</accession>
<dbReference type="AlphaFoldDB" id="A0A6J6DKX9"/>
<reference evidence="1" key="1">
    <citation type="submission" date="2020-05" db="EMBL/GenBank/DDBJ databases">
        <authorList>
            <person name="Chiriac C."/>
            <person name="Salcher M."/>
            <person name="Ghai R."/>
            <person name="Kavagutti S V."/>
        </authorList>
    </citation>
    <scope>NUCLEOTIDE SEQUENCE</scope>
</reference>
<name>A0A6J6DKX9_9ZZZZ</name>
<gene>
    <name evidence="1" type="ORF">UFOPK1591_00886</name>
</gene>
<protein>
    <submittedName>
        <fullName evidence="1">Unannotated protein</fullName>
    </submittedName>
</protein>